<dbReference type="AlphaFoldDB" id="A0A4Z1PTY0"/>
<reference evidence="1 2" key="1">
    <citation type="submission" date="2019-04" db="EMBL/GenBank/DDBJ databases">
        <title>High contiguity whole genome sequence and gene annotation resource for two Venturia nashicola isolates.</title>
        <authorList>
            <person name="Prokchorchik M."/>
            <person name="Won K."/>
            <person name="Lee Y."/>
            <person name="Choi E.D."/>
            <person name="Segonzac C."/>
            <person name="Sohn K.H."/>
        </authorList>
    </citation>
    <scope>NUCLEOTIDE SEQUENCE [LARGE SCALE GENOMIC DNA]</scope>
    <source>
        <strain evidence="1 2">PRI2</strain>
    </source>
</reference>
<evidence type="ECO:0000313" key="2">
    <source>
        <dbReference type="Proteomes" id="UP000298493"/>
    </source>
</evidence>
<protein>
    <submittedName>
        <fullName evidence="1">Uncharacterized protein</fullName>
    </submittedName>
</protein>
<gene>
    <name evidence="1" type="ORF">E6O75_ATG01240</name>
</gene>
<dbReference type="Proteomes" id="UP000298493">
    <property type="component" value="Unassembled WGS sequence"/>
</dbReference>
<comment type="caution">
    <text evidence="1">The sequence shown here is derived from an EMBL/GenBank/DDBJ whole genome shotgun (WGS) entry which is preliminary data.</text>
</comment>
<accession>A0A4Z1PTY0</accession>
<proteinExistence type="predicted"/>
<keyword evidence="2" id="KW-1185">Reference proteome</keyword>
<sequence length="87" mass="9788">MTIGVGVDEKDDWVDPWLLKYANYRQAGYQIKNLLYGVGKIAVMKILWAFHYPHVATSFLKSGSQMAASGYGERGEVASVNHLPEWI</sequence>
<evidence type="ECO:0000313" key="1">
    <source>
        <dbReference type="EMBL" id="TID26747.1"/>
    </source>
</evidence>
<name>A0A4Z1PTY0_9PEZI</name>
<dbReference type="EMBL" id="SNSC02000002">
    <property type="protein sequence ID" value="TID26747.1"/>
    <property type="molecule type" value="Genomic_DNA"/>
</dbReference>
<organism evidence="1 2">
    <name type="scientific">Venturia nashicola</name>
    <dbReference type="NCBI Taxonomy" id="86259"/>
    <lineage>
        <taxon>Eukaryota</taxon>
        <taxon>Fungi</taxon>
        <taxon>Dikarya</taxon>
        <taxon>Ascomycota</taxon>
        <taxon>Pezizomycotina</taxon>
        <taxon>Dothideomycetes</taxon>
        <taxon>Pleosporomycetidae</taxon>
        <taxon>Venturiales</taxon>
        <taxon>Venturiaceae</taxon>
        <taxon>Venturia</taxon>
    </lineage>
</organism>